<evidence type="ECO:0000313" key="2">
    <source>
        <dbReference type="EMBL" id="KXX75691.1"/>
    </source>
</evidence>
<dbReference type="PANTHER" id="PTHR38847">
    <property type="match status" value="1"/>
</dbReference>
<name>A0A175VWX5_9PEZI</name>
<keyword evidence="3" id="KW-1185">Reference proteome</keyword>
<accession>A0A175VWX5</accession>
<dbReference type="Pfam" id="PF14273">
    <property type="entry name" value="DUF4360"/>
    <property type="match status" value="1"/>
</dbReference>
<dbReference type="AlphaFoldDB" id="A0A175VWX5"/>
<feature type="signal peptide" evidence="1">
    <location>
        <begin position="1"/>
        <end position="21"/>
    </location>
</feature>
<gene>
    <name evidence="2" type="ORF">MMYC01_208304</name>
</gene>
<dbReference type="Proteomes" id="UP000078237">
    <property type="component" value="Unassembled WGS sequence"/>
</dbReference>
<sequence length="202" mass="20932">MGLLAHLTVLLAVASSSLVSAEAPAAVAGPAVSPRITSISYSGNGCIQDPKHTGGLNDATFTYHNFALSMPGGNQTLNCQVHLQANGVGSGWQMAVSRNRVKGHIVLSPGTTLAHFTTVYFSQDAGNTGTFKGHVENSGGSTINQAVTLVGEAGGSKVWSPCSGSDGYTGILNVNFRGALSGSGKAYFEALSENWDVEWRRC</sequence>
<organism evidence="2 3">
    <name type="scientific">Madurella mycetomatis</name>
    <dbReference type="NCBI Taxonomy" id="100816"/>
    <lineage>
        <taxon>Eukaryota</taxon>
        <taxon>Fungi</taxon>
        <taxon>Dikarya</taxon>
        <taxon>Ascomycota</taxon>
        <taxon>Pezizomycotina</taxon>
        <taxon>Sordariomycetes</taxon>
        <taxon>Sordariomycetidae</taxon>
        <taxon>Sordariales</taxon>
        <taxon>Sordariales incertae sedis</taxon>
        <taxon>Madurella</taxon>
    </lineage>
</organism>
<dbReference type="PANTHER" id="PTHR38847:SF1">
    <property type="entry name" value="PSEUDOURIDINE SYNTHASE RSUA_RLUA-LIKE DOMAIN-CONTAINING PROTEIN"/>
    <property type="match status" value="1"/>
</dbReference>
<evidence type="ECO:0008006" key="4">
    <source>
        <dbReference type="Google" id="ProtNLM"/>
    </source>
</evidence>
<evidence type="ECO:0000313" key="3">
    <source>
        <dbReference type="Proteomes" id="UP000078237"/>
    </source>
</evidence>
<proteinExistence type="predicted"/>
<evidence type="ECO:0000256" key="1">
    <source>
        <dbReference type="SAM" id="SignalP"/>
    </source>
</evidence>
<comment type="caution">
    <text evidence="2">The sequence shown here is derived from an EMBL/GenBank/DDBJ whole genome shotgun (WGS) entry which is preliminary data.</text>
</comment>
<keyword evidence="1" id="KW-0732">Signal</keyword>
<dbReference type="OrthoDB" id="3786236at2759"/>
<dbReference type="VEuPathDB" id="FungiDB:MMYC01_208304"/>
<dbReference type="InterPro" id="IPR025649">
    <property type="entry name" value="DUF4360"/>
</dbReference>
<dbReference type="EMBL" id="LCTW02000254">
    <property type="protein sequence ID" value="KXX75691.1"/>
    <property type="molecule type" value="Genomic_DNA"/>
</dbReference>
<reference evidence="2 3" key="1">
    <citation type="journal article" date="2016" name="Genome Announc.">
        <title>Genome Sequence of Madurella mycetomatis mm55, Isolated from a Human Mycetoma Case in Sudan.</title>
        <authorList>
            <person name="Smit S."/>
            <person name="Derks M.F."/>
            <person name="Bervoets S."/>
            <person name="Fahal A."/>
            <person name="van Leeuwen W."/>
            <person name="van Belkum A."/>
            <person name="van de Sande W.W."/>
        </authorList>
    </citation>
    <scope>NUCLEOTIDE SEQUENCE [LARGE SCALE GENOMIC DNA]</scope>
    <source>
        <strain evidence="3">mm55</strain>
    </source>
</reference>
<protein>
    <recommendedName>
        <fullName evidence="4">Secreted protein</fullName>
    </recommendedName>
</protein>
<feature type="chain" id="PRO_5008043425" description="Secreted protein" evidence="1">
    <location>
        <begin position="22"/>
        <end position="202"/>
    </location>
</feature>